<keyword evidence="4 9" id="KW-0808">Transferase</keyword>
<feature type="domain" description="Histidine kinase" evidence="8">
    <location>
        <begin position="280"/>
        <end position="516"/>
    </location>
</feature>
<keyword evidence="7" id="KW-0812">Transmembrane</keyword>
<dbReference type="SUPFAM" id="SSF47384">
    <property type="entry name" value="Homodimeric domain of signal transducing histidine kinase"/>
    <property type="match status" value="1"/>
</dbReference>
<dbReference type="Proteomes" id="UP000223606">
    <property type="component" value="Chromosome 1"/>
</dbReference>
<evidence type="ECO:0000256" key="7">
    <source>
        <dbReference type="SAM" id="Phobius"/>
    </source>
</evidence>
<dbReference type="Gene3D" id="1.10.287.130">
    <property type="match status" value="1"/>
</dbReference>
<dbReference type="CDD" id="cd00082">
    <property type="entry name" value="HisKA"/>
    <property type="match status" value="1"/>
</dbReference>
<feature type="coiled-coil region" evidence="6">
    <location>
        <begin position="235"/>
        <end position="273"/>
    </location>
</feature>
<evidence type="ECO:0000256" key="2">
    <source>
        <dbReference type="ARBA" id="ARBA00012438"/>
    </source>
</evidence>
<comment type="catalytic activity">
    <reaction evidence="1">
        <text>ATP + protein L-histidine = ADP + protein N-phospho-L-histidine.</text>
        <dbReference type="EC" id="2.7.13.3"/>
    </reaction>
</comment>
<evidence type="ECO:0000256" key="6">
    <source>
        <dbReference type="SAM" id="Coils"/>
    </source>
</evidence>
<dbReference type="InterPro" id="IPR005467">
    <property type="entry name" value="His_kinase_dom"/>
</dbReference>
<dbReference type="GO" id="GO:0000156">
    <property type="term" value="F:phosphorelay response regulator activity"/>
    <property type="evidence" value="ECO:0007669"/>
    <property type="project" value="TreeGrafter"/>
</dbReference>
<dbReference type="SMART" id="SM00388">
    <property type="entry name" value="HisKA"/>
    <property type="match status" value="1"/>
</dbReference>
<organism evidence="9 10">
    <name type="scientific">Hartmannibacter diazotrophicus</name>
    <dbReference type="NCBI Taxonomy" id="1482074"/>
    <lineage>
        <taxon>Bacteria</taxon>
        <taxon>Pseudomonadati</taxon>
        <taxon>Pseudomonadota</taxon>
        <taxon>Alphaproteobacteria</taxon>
        <taxon>Hyphomicrobiales</taxon>
        <taxon>Pleomorphomonadaceae</taxon>
        <taxon>Hartmannibacter</taxon>
    </lineage>
</organism>
<dbReference type="AlphaFoldDB" id="A0A2C9D7L0"/>
<evidence type="ECO:0000256" key="5">
    <source>
        <dbReference type="ARBA" id="ARBA00022777"/>
    </source>
</evidence>
<dbReference type="PROSITE" id="PS50109">
    <property type="entry name" value="HIS_KIN"/>
    <property type="match status" value="1"/>
</dbReference>
<dbReference type="PANTHER" id="PTHR42878:SF15">
    <property type="entry name" value="BACTERIOPHYTOCHROME"/>
    <property type="match status" value="1"/>
</dbReference>
<gene>
    <name evidence="9" type="primary">cph1_2</name>
    <name evidence="9" type="ORF">HDIA_2618</name>
</gene>
<dbReference type="SUPFAM" id="SSF55874">
    <property type="entry name" value="ATPase domain of HSP90 chaperone/DNA topoisomerase II/histidine kinase"/>
    <property type="match status" value="1"/>
</dbReference>
<evidence type="ECO:0000256" key="3">
    <source>
        <dbReference type="ARBA" id="ARBA00022553"/>
    </source>
</evidence>
<dbReference type="Pfam" id="PF05227">
    <property type="entry name" value="CHASE3"/>
    <property type="match status" value="1"/>
</dbReference>
<name>A0A2C9D7L0_9HYPH</name>
<accession>A0A2C9D7L0</accession>
<dbReference type="InterPro" id="IPR036890">
    <property type="entry name" value="HATPase_C_sf"/>
</dbReference>
<dbReference type="SMART" id="SM00387">
    <property type="entry name" value="HATPase_c"/>
    <property type="match status" value="1"/>
</dbReference>
<keyword evidence="3" id="KW-0597">Phosphoprotein</keyword>
<dbReference type="InterPro" id="IPR007891">
    <property type="entry name" value="CHASE3"/>
</dbReference>
<dbReference type="InterPro" id="IPR003661">
    <property type="entry name" value="HisK_dim/P_dom"/>
</dbReference>
<dbReference type="Gene3D" id="3.30.565.10">
    <property type="entry name" value="Histidine kinase-like ATPase, C-terminal domain"/>
    <property type="match status" value="1"/>
</dbReference>
<dbReference type="GO" id="GO:0007234">
    <property type="term" value="P:osmosensory signaling via phosphorelay pathway"/>
    <property type="evidence" value="ECO:0007669"/>
    <property type="project" value="TreeGrafter"/>
</dbReference>
<dbReference type="KEGG" id="hdi:HDIA_2618"/>
<proteinExistence type="predicted"/>
<keyword evidence="7" id="KW-1133">Transmembrane helix</keyword>
<dbReference type="InterPro" id="IPR004358">
    <property type="entry name" value="Sig_transdc_His_kin-like_C"/>
</dbReference>
<evidence type="ECO:0000313" key="10">
    <source>
        <dbReference type="Proteomes" id="UP000223606"/>
    </source>
</evidence>
<dbReference type="PANTHER" id="PTHR42878">
    <property type="entry name" value="TWO-COMPONENT HISTIDINE KINASE"/>
    <property type="match status" value="1"/>
</dbReference>
<evidence type="ECO:0000259" key="8">
    <source>
        <dbReference type="PROSITE" id="PS50109"/>
    </source>
</evidence>
<sequence>MTEAGDPDLGEPDESGTENLKTIDKRFLRVVSSAMLVAGAVLTAIVIATFYYTDRTQKLAKDAFLADEISRQVQVLLTILVDAETGQRGYLLTREASYLEPYKDAKARYQSVYKALSAEVGLLPDDSGIPNVGELNIIAEKKFGELDRTLDLAQSGRFDEAMSVLNTDVGQKLMERSRDWVEQFRVRVATFHTARAYAMGRSIEVLILLTISGAIMLLILLSGSLMLVLRHTRELEGARRAVADANTALETFNTELELRVDEKTKDLRRANDEVQRYAYIVSHDLRAPLVNIMGFTGEIETASGVIREYIERHPVDTSDPVGPDLQLAIDEDLPEAIGFIRASMTRMDSLINEILKLSRLGRRQLKPEAIAMGDLVGECILTISHQLSEIGAEIRVEGKLPDVISDRLALQQIFANLLDNALKYLDDSRPGQIVVRGFARGTRAFFEVEDNGRGISPDDRERVFELFRRSGVQNKPGEGIGLAHVRSLVRRLGGDISLDSDGRSGTKFKIEIARRLRPETQEQNG</sequence>
<dbReference type="EC" id="2.7.13.3" evidence="2"/>
<feature type="transmembrane region" description="Helical" evidence="7">
    <location>
        <begin position="30"/>
        <end position="52"/>
    </location>
</feature>
<keyword evidence="7" id="KW-0472">Membrane</keyword>
<evidence type="ECO:0000256" key="4">
    <source>
        <dbReference type="ARBA" id="ARBA00022679"/>
    </source>
</evidence>
<protein>
    <recommendedName>
        <fullName evidence="2">histidine kinase</fullName>
        <ecNumber evidence="2">2.7.13.3</ecNumber>
    </recommendedName>
</protein>
<dbReference type="EMBL" id="LT960614">
    <property type="protein sequence ID" value="SON56159.1"/>
    <property type="molecule type" value="Genomic_DNA"/>
</dbReference>
<dbReference type="GO" id="GO:0000155">
    <property type="term" value="F:phosphorelay sensor kinase activity"/>
    <property type="evidence" value="ECO:0007669"/>
    <property type="project" value="InterPro"/>
</dbReference>
<reference evidence="10" key="1">
    <citation type="submission" date="2017-09" db="EMBL/GenBank/DDBJ databases">
        <title>Genome sequence of Nannocystis excedens DSM 71.</title>
        <authorList>
            <person name="Blom J."/>
        </authorList>
    </citation>
    <scope>NUCLEOTIDE SEQUENCE [LARGE SCALE GENOMIC DNA]</scope>
    <source>
        <strain evidence="10">type strain: E19</strain>
    </source>
</reference>
<keyword evidence="5" id="KW-0418">Kinase</keyword>
<dbReference type="InterPro" id="IPR003594">
    <property type="entry name" value="HATPase_dom"/>
</dbReference>
<dbReference type="InterPro" id="IPR036097">
    <property type="entry name" value="HisK_dim/P_sf"/>
</dbReference>
<keyword evidence="6" id="KW-0175">Coiled coil</keyword>
<dbReference type="PRINTS" id="PR00344">
    <property type="entry name" value="BCTRLSENSOR"/>
</dbReference>
<dbReference type="CDD" id="cd19410">
    <property type="entry name" value="HK9-like_sensor"/>
    <property type="match status" value="1"/>
</dbReference>
<evidence type="ECO:0000256" key="1">
    <source>
        <dbReference type="ARBA" id="ARBA00000085"/>
    </source>
</evidence>
<feature type="transmembrane region" description="Helical" evidence="7">
    <location>
        <begin position="205"/>
        <end position="229"/>
    </location>
</feature>
<dbReference type="RefSeq" id="WP_162292642.1">
    <property type="nucleotide sequence ID" value="NZ_LT960614.1"/>
</dbReference>
<dbReference type="GO" id="GO:0030295">
    <property type="term" value="F:protein kinase activator activity"/>
    <property type="evidence" value="ECO:0007669"/>
    <property type="project" value="TreeGrafter"/>
</dbReference>
<dbReference type="InterPro" id="IPR050351">
    <property type="entry name" value="BphY/WalK/GraS-like"/>
</dbReference>
<evidence type="ECO:0000313" key="9">
    <source>
        <dbReference type="EMBL" id="SON56159.1"/>
    </source>
</evidence>
<keyword evidence="10" id="KW-1185">Reference proteome</keyword>
<dbReference type="Pfam" id="PF02518">
    <property type="entry name" value="HATPase_c"/>
    <property type="match status" value="1"/>
</dbReference>